<accession>A0A9E3HAK0</accession>
<name>A0A9E3HAK0_9NOST</name>
<proteinExistence type="predicted"/>
<organism evidence="1 2">
    <name type="scientific">Pelatocladus maniniholoensis HA4357-MV3</name>
    <dbReference type="NCBI Taxonomy" id="1117104"/>
    <lineage>
        <taxon>Bacteria</taxon>
        <taxon>Bacillati</taxon>
        <taxon>Cyanobacteriota</taxon>
        <taxon>Cyanophyceae</taxon>
        <taxon>Nostocales</taxon>
        <taxon>Nostocaceae</taxon>
        <taxon>Pelatocladus</taxon>
    </lineage>
</organism>
<dbReference type="EMBL" id="JAHHHW010000099">
    <property type="protein sequence ID" value="MBW4433160.1"/>
    <property type="molecule type" value="Genomic_DNA"/>
</dbReference>
<reference evidence="1" key="2">
    <citation type="journal article" date="2022" name="Microbiol. Resour. Announc.">
        <title>Metagenome Sequencing to Explore Phylogenomics of Terrestrial Cyanobacteria.</title>
        <authorList>
            <person name="Ward R.D."/>
            <person name="Stajich J.E."/>
            <person name="Johansen J.R."/>
            <person name="Huntemann M."/>
            <person name="Clum A."/>
            <person name="Foster B."/>
            <person name="Foster B."/>
            <person name="Roux S."/>
            <person name="Palaniappan K."/>
            <person name="Varghese N."/>
            <person name="Mukherjee S."/>
            <person name="Reddy T.B.K."/>
            <person name="Daum C."/>
            <person name="Copeland A."/>
            <person name="Chen I.A."/>
            <person name="Ivanova N.N."/>
            <person name="Kyrpides N.C."/>
            <person name="Shapiro N."/>
            <person name="Eloe-Fadrosh E.A."/>
            <person name="Pietrasiak N."/>
        </authorList>
    </citation>
    <scope>NUCLEOTIDE SEQUENCE</scope>
    <source>
        <strain evidence="1">HA4357-MV3</strain>
    </source>
</reference>
<reference evidence="1" key="1">
    <citation type="submission" date="2021-05" db="EMBL/GenBank/DDBJ databases">
        <authorList>
            <person name="Pietrasiak N."/>
            <person name="Ward R."/>
            <person name="Stajich J.E."/>
            <person name="Kurbessoian T."/>
        </authorList>
    </citation>
    <scope>NUCLEOTIDE SEQUENCE</scope>
    <source>
        <strain evidence="1">HA4357-MV3</strain>
    </source>
</reference>
<comment type="caution">
    <text evidence="1">The sequence shown here is derived from an EMBL/GenBank/DDBJ whole genome shotgun (WGS) entry which is preliminary data.</text>
</comment>
<gene>
    <name evidence="1" type="ORF">KME28_15885</name>
</gene>
<protein>
    <submittedName>
        <fullName evidence="1">Uncharacterized protein</fullName>
    </submittedName>
</protein>
<dbReference type="Proteomes" id="UP000813215">
    <property type="component" value="Unassembled WGS sequence"/>
</dbReference>
<evidence type="ECO:0000313" key="2">
    <source>
        <dbReference type="Proteomes" id="UP000813215"/>
    </source>
</evidence>
<dbReference type="AlphaFoldDB" id="A0A9E3HAK0"/>
<sequence>MTQETPQKKGWQPYNLDYDAQQLVLQNRNNKDVLNESHKMRMAVAYGLERFWGEHLRLGREKPAKGKYWKTVWDKLAEVLRKADITLPNDDVSSKQNDKKKREEEETQKIQAMAKKIWSMPLEHQRVALMVLTQLCDALVWWTQRYKIKGADD</sequence>
<evidence type="ECO:0000313" key="1">
    <source>
        <dbReference type="EMBL" id="MBW4433160.1"/>
    </source>
</evidence>